<accession>A0AAW0GDA6</accession>
<dbReference type="GO" id="GO:0006598">
    <property type="term" value="P:polyamine catabolic process"/>
    <property type="evidence" value="ECO:0007669"/>
    <property type="project" value="TreeGrafter"/>
</dbReference>
<dbReference type="SUPFAM" id="SSF54373">
    <property type="entry name" value="FAD-linked reductases, C-terminal domain"/>
    <property type="match status" value="1"/>
</dbReference>
<dbReference type="AlphaFoldDB" id="A0AAW0GDA6"/>
<dbReference type="Gene3D" id="3.90.660.10">
    <property type="match status" value="1"/>
</dbReference>
<organism evidence="2 3">
    <name type="scientific">Cerrena zonata</name>
    <dbReference type="NCBI Taxonomy" id="2478898"/>
    <lineage>
        <taxon>Eukaryota</taxon>
        <taxon>Fungi</taxon>
        <taxon>Dikarya</taxon>
        <taxon>Basidiomycota</taxon>
        <taxon>Agaricomycotina</taxon>
        <taxon>Agaricomycetes</taxon>
        <taxon>Polyporales</taxon>
        <taxon>Cerrenaceae</taxon>
        <taxon>Cerrena</taxon>
    </lineage>
</organism>
<dbReference type="InterPro" id="IPR050281">
    <property type="entry name" value="Flavin_monoamine_oxidase"/>
</dbReference>
<dbReference type="InterPro" id="IPR036188">
    <property type="entry name" value="FAD/NAD-bd_sf"/>
</dbReference>
<proteinExistence type="predicted"/>
<protein>
    <recommendedName>
        <fullName evidence="1">Amine oxidase domain-containing protein</fullName>
    </recommendedName>
</protein>
<dbReference type="Proteomes" id="UP001385951">
    <property type="component" value="Unassembled WGS sequence"/>
</dbReference>
<comment type="caution">
    <text evidence="2">The sequence shown here is derived from an EMBL/GenBank/DDBJ whole genome shotgun (WGS) entry which is preliminary data.</text>
</comment>
<dbReference type="Gene3D" id="3.50.50.60">
    <property type="entry name" value="FAD/NAD(P)-binding domain"/>
    <property type="match status" value="1"/>
</dbReference>
<keyword evidence="3" id="KW-1185">Reference proteome</keyword>
<dbReference type="InterPro" id="IPR002937">
    <property type="entry name" value="Amino_oxidase"/>
</dbReference>
<feature type="domain" description="Amine oxidase" evidence="1">
    <location>
        <begin position="18"/>
        <end position="448"/>
    </location>
</feature>
<dbReference type="Pfam" id="PF01593">
    <property type="entry name" value="Amino_oxidase"/>
    <property type="match status" value="1"/>
</dbReference>
<dbReference type="GO" id="GO:0016491">
    <property type="term" value="F:oxidoreductase activity"/>
    <property type="evidence" value="ECO:0007669"/>
    <property type="project" value="InterPro"/>
</dbReference>
<dbReference type="PANTHER" id="PTHR10742">
    <property type="entry name" value="FLAVIN MONOAMINE OXIDASE"/>
    <property type="match status" value="1"/>
</dbReference>
<dbReference type="PANTHER" id="PTHR10742:SF313">
    <property type="entry name" value="AMINE OXIDASE"/>
    <property type="match status" value="1"/>
</dbReference>
<evidence type="ECO:0000259" key="1">
    <source>
        <dbReference type="Pfam" id="PF01593"/>
    </source>
</evidence>
<dbReference type="SUPFAM" id="SSF51905">
    <property type="entry name" value="FAD/NAD(P)-binding domain"/>
    <property type="match status" value="1"/>
</dbReference>
<sequence>MTRTDKNAQILILGGGVTGVIAARTLAEQGIDDYLIVEARPELGGRMMSHSFGRSNQTIEVGANWVQGTQTSNGPENPIWTLAKKHKVDTRFTGYDSMTTYDYTGKVDFLSLFKQSVGNYTSLIEGAGSRVPRQLVDTTSRTGYSLQGSKPKTPHELASEYCQFDWEYADSPEHTSWIASSWAHNFTFDPDAGGFSEDNYLSVDQRGFKTLIQQEAATFLQPSQILYNATVKEIAYSENGVEVTLVNGTVLTADYALYTFSLGVLQNDDVTFQPKLPEWKQEAIQSMTMATYTKIFLQFPKKFWFDTQFAVYADRIRGHYPVWQGLDLEDFFPDSGILFATVTGDYSVRVEALPDKQIQSEVMTVLRSMFPNITIPEPEAFFFKRWHADPLFRGSYSNWPASFFSEHHDNIRANVNERLWFAGEATSRKYFGFLHGAYFEGLDIATRIAKCIKGGGCVSLMHYEDVRNARPYRLD</sequence>
<dbReference type="EMBL" id="JASBNA010000005">
    <property type="protein sequence ID" value="KAK7691356.1"/>
    <property type="molecule type" value="Genomic_DNA"/>
</dbReference>
<reference evidence="2 3" key="1">
    <citation type="submission" date="2022-09" db="EMBL/GenBank/DDBJ databases">
        <authorList>
            <person name="Palmer J.M."/>
        </authorList>
    </citation>
    <scope>NUCLEOTIDE SEQUENCE [LARGE SCALE GENOMIC DNA]</scope>
    <source>
        <strain evidence="2 3">DSM 7382</strain>
    </source>
</reference>
<evidence type="ECO:0000313" key="2">
    <source>
        <dbReference type="EMBL" id="KAK7691356.1"/>
    </source>
</evidence>
<evidence type="ECO:0000313" key="3">
    <source>
        <dbReference type="Proteomes" id="UP001385951"/>
    </source>
</evidence>
<name>A0AAW0GDA6_9APHY</name>
<gene>
    <name evidence="2" type="ORF">QCA50_004752</name>
</gene>